<dbReference type="PANTHER" id="PTHR13822:SF10">
    <property type="entry name" value="ATP SYNTHASE EPSILON CHAIN, CHLOROPLASTIC"/>
    <property type="match status" value="1"/>
</dbReference>
<dbReference type="Proteomes" id="UP000548082">
    <property type="component" value="Unassembled WGS sequence"/>
</dbReference>
<dbReference type="Proteomes" id="UP000546806">
    <property type="component" value="Unassembled WGS sequence"/>
</dbReference>
<dbReference type="Proteomes" id="UP000585696">
    <property type="component" value="Unassembled WGS sequence"/>
</dbReference>
<feature type="coiled-coil region" evidence="16">
    <location>
        <begin position="83"/>
        <end position="117"/>
    </location>
</feature>
<evidence type="ECO:0000313" key="46">
    <source>
        <dbReference type="Proteomes" id="UP000548082"/>
    </source>
</evidence>
<dbReference type="Gene3D" id="1.20.5.440">
    <property type="entry name" value="ATP synthase delta/epsilon subunit, C-terminal domain"/>
    <property type="match status" value="1"/>
</dbReference>
<evidence type="ECO:0000313" key="50">
    <source>
        <dbReference type="Proteomes" id="UP000585696"/>
    </source>
</evidence>
<dbReference type="Proteomes" id="UP000543005">
    <property type="component" value="Unassembled WGS sequence"/>
</dbReference>
<evidence type="ECO:0000313" key="37">
    <source>
        <dbReference type="Proteomes" id="UP000533953"/>
    </source>
</evidence>
<dbReference type="InterPro" id="IPR020546">
    <property type="entry name" value="ATP_synth_F1_dsu/esu_N"/>
</dbReference>
<evidence type="ECO:0000313" key="49">
    <source>
        <dbReference type="Proteomes" id="UP000574104"/>
    </source>
</evidence>
<evidence type="ECO:0000256" key="12">
    <source>
        <dbReference type="ARBA" id="ARBA00030215"/>
    </source>
</evidence>
<evidence type="ECO:0000256" key="10">
    <source>
        <dbReference type="ARBA" id="ARBA00023196"/>
    </source>
</evidence>
<dbReference type="InterPro" id="IPR036794">
    <property type="entry name" value="ATP_F1_dsu/esu_C_sf"/>
</dbReference>
<evidence type="ECO:0000256" key="9">
    <source>
        <dbReference type="ARBA" id="ARBA00023136"/>
    </source>
</evidence>
<evidence type="ECO:0000256" key="1">
    <source>
        <dbReference type="ARBA" id="ARBA00003543"/>
    </source>
</evidence>
<evidence type="ECO:0000313" key="45">
    <source>
        <dbReference type="Proteomes" id="UP000547643"/>
    </source>
</evidence>
<keyword evidence="8 14" id="KW-0406">Ion transport</keyword>
<dbReference type="EMBL" id="JAARSH010000005">
    <property type="protein sequence ID" value="MBC1616287.1"/>
    <property type="molecule type" value="Genomic_DNA"/>
</dbReference>
<dbReference type="Gene3D" id="2.60.15.10">
    <property type="entry name" value="F0F1 ATP synthase delta/epsilon subunit, N-terminal"/>
    <property type="match status" value="1"/>
</dbReference>
<protein>
    <recommendedName>
        <fullName evidence="4 14">ATP synthase epsilon chain</fullName>
    </recommendedName>
    <alternativeName>
        <fullName evidence="13 14">ATP synthase F1 sector epsilon subunit</fullName>
    </alternativeName>
    <alternativeName>
        <fullName evidence="12 14">F-ATPase epsilon subunit</fullName>
    </alternativeName>
</protein>
<dbReference type="EMBL" id="JAAROV010000004">
    <property type="protein sequence ID" value="MBC1317872.1"/>
    <property type="molecule type" value="Genomic_DNA"/>
</dbReference>
<dbReference type="InterPro" id="IPR001469">
    <property type="entry name" value="ATP_synth_F1_dsu/esu"/>
</dbReference>
<dbReference type="Proteomes" id="UP000541735">
    <property type="component" value="Unassembled WGS sequence"/>
</dbReference>
<evidence type="ECO:0000313" key="39">
    <source>
        <dbReference type="Proteomes" id="UP000541955"/>
    </source>
</evidence>
<dbReference type="Proteomes" id="UP000550367">
    <property type="component" value="Unassembled WGS sequence"/>
</dbReference>
<evidence type="ECO:0000313" key="26">
    <source>
        <dbReference type="EMBL" id="MBC1797645.1"/>
    </source>
</evidence>
<comment type="caution">
    <text evidence="19">The sequence shown here is derived from an EMBL/GenBank/DDBJ whole genome shotgun (WGS) entry which is preliminary data.</text>
</comment>
<comment type="function">
    <text evidence="1 14">Produces ATP from ADP in the presence of a proton gradient across the membrane.</text>
</comment>
<dbReference type="NCBIfam" id="NF009980">
    <property type="entry name" value="PRK13446.1"/>
    <property type="match status" value="1"/>
</dbReference>
<dbReference type="EMBL" id="JAARZT010000016">
    <property type="protein sequence ID" value="MBC2293439.1"/>
    <property type="molecule type" value="Genomic_DNA"/>
</dbReference>
<reference evidence="19 35" key="1">
    <citation type="submission" date="2014-05" db="EMBL/GenBank/DDBJ databases">
        <title>Novel Listeriaceae from food processing environments.</title>
        <authorList>
            <person name="den Bakker H.C."/>
        </authorList>
    </citation>
    <scope>NUCLEOTIDE SEQUENCE [LARGE SCALE GENOMIC DNA]</scope>
    <source>
        <strain evidence="19 35">FSL A5-0281</strain>
    </source>
</reference>
<feature type="domain" description="ATP synthase F1 complex delta/epsilon subunit N-terminal" evidence="18">
    <location>
        <begin position="4"/>
        <end position="82"/>
    </location>
</feature>
<dbReference type="Pfam" id="PF02823">
    <property type="entry name" value="ATP-synt_DE_N"/>
    <property type="match status" value="1"/>
</dbReference>
<gene>
    <name evidence="14" type="primary">atpC</name>
    <name evidence="19" type="ORF">EP57_13235</name>
    <name evidence="20" type="ORF">HB811_13900</name>
    <name evidence="21" type="ORF">HB836_06640</name>
    <name evidence="23" type="ORF">HB902_12435</name>
    <name evidence="24" type="ORF">HB904_08810</name>
    <name evidence="34" type="ORF">HBP98_14495</name>
    <name evidence="25" type="ORF">HCA46_13470</name>
    <name evidence="26" type="ORF">HCA55_12980</name>
    <name evidence="27" type="ORF">HCA78_16660</name>
    <name evidence="30" type="ORF">HCB25_10400</name>
    <name evidence="28" type="ORF">HCB26_12405</name>
    <name evidence="29" type="ORF">HCB27_13620</name>
    <name evidence="31" type="ORF">HCB69_13645</name>
    <name evidence="32" type="ORF">HCC36_09385</name>
    <name evidence="22" type="ORF">HCI99_07150</name>
    <name evidence="33" type="ORF">HCJ81_02015</name>
</gene>
<evidence type="ECO:0000256" key="16">
    <source>
        <dbReference type="SAM" id="Coils"/>
    </source>
</evidence>
<evidence type="ECO:0000256" key="13">
    <source>
        <dbReference type="ARBA" id="ARBA00031795"/>
    </source>
</evidence>
<comment type="subunit">
    <text evidence="14 15">F-type ATPases have 2 components, CF(1) - the catalytic core - and CF(0) - the membrane proton channel. CF(1) has five subunits: alpha(3), beta(3), gamma(1), delta(1), epsilon(1). CF(0) has three main subunits: a, b and c.</text>
</comment>
<evidence type="ECO:0000313" key="30">
    <source>
        <dbReference type="EMBL" id="MBC2244477.1"/>
    </source>
</evidence>
<name>A0A099W469_9LIST</name>
<evidence type="ECO:0000256" key="14">
    <source>
        <dbReference type="HAMAP-Rule" id="MF_00530"/>
    </source>
</evidence>
<dbReference type="NCBIfam" id="TIGR01216">
    <property type="entry name" value="ATP_synt_epsi"/>
    <property type="match status" value="1"/>
</dbReference>
<evidence type="ECO:0000313" key="20">
    <source>
        <dbReference type="EMBL" id="MBC1317872.1"/>
    </source>
</evidence>
<dbReference type="Proteomes" id="UP000533953">
    <property type="component" value="Unassembled WGS sequence"/>
</dbReference>
<dbReference type="EMBL" id="JAARYY010000005">
    <property type="protein sequence ID" value="MBC2244477.1"/>
    <property type="molecule type" value="Genomic_DNA"/>
</dbReference>
<evidence type="ECO:0000256" key="7">
    <source>
        <dbReference type="ARBA" id="ARBA00022781"/>
    </source>
</evidence>
<evidence type="ECO:0000259" key="18">
    <source>
        <dbReference type="Pfam" id="PF02823"/>
    </source>
</evidence>
<dbReference type="Proteomes" id="UP000574104">
    <property type="component" value="Unassembled WGS sequence"/>
</dbReference>
<evidence type="ECO:0000313" key="32">
    <source>
        <dbReference type="EMBL" id="MBC2293439.1"/>
    </source>
</evidence>
<evidence type="ECO:0000313" key="25">
    <source>
        <dbReference type="EMBL" id="MBC1779849.1"/>
    </source>
</evidence>
<dbReference type="GO" id="GO:0045259">
    <property type="term" value="C:proton-transporting ATP synthase complex"/>
    <property type="evidence" value="ECO:0007669"/>
    <property type="project" value="UniProtKB-KW"/>
</dbReference>
<evidence type="ECO:0000313" key="24">
    <source>
        <dbReference type="EMBL" id="MBC1616287.1"/>
    </source>
</evidence>
<dbReference type="GO" id="GO:0046933">
    <property type="term" value="F:proton-transporting ATP synthase activity, rotational mechanism"/>
    <property type="evidence" value="ECO:0007669"/>
    <property type="project" value="UniProtKB-UniRule"/>
</dbReference>
<dbReference type="AlphaFoldDB" id="A0A099W469"/>
<dbReference type="EMBL" id="JAARVD010000006">
    <property type="protein sequence ID" value="MBC1797645.1"/>
    <property type="molecule type" value="Genomic_DNA"/>
</dbReference>
<evidence type="ECO:0000313" key="29">
    <source>
        <dbReference type="EMBL" id="MBC2177668.1"/>
    </source>
</evidence>
<dbReference type="Proteomes" id="UP000519573">
    <property type="component" value="Unassembled WGS sequence"/>
</dbReference>
<evidence type="ECO:0000313" key="35">
    <source>
        <dbReference type="Proteomes" id="UP000029844"/>
    </source>
</evidence>
<evidence type="ECO:0000256" key="11">
    <source>
        <dbReference type="ARBA" id="ARBA00023310"/>
    </source>
</evidence>
<dbReference type="EMBL" id="JAARMV010000004">
    <property type="protein sequence ID" value="MBC2373216.1"/>
    <property type="molecule type" value="Genomic_DNA"/>
</dbReference>
<dbReference type="NCBIfam" id="NF009977">
    <property type="entry name" value="PRK13442.1"/>
    <property type="match status" value="1"/>
</dbReference>
<dbReference type="EMBL" id="JAARWW010000010">
    <property type="protein sequence ID" value="MBC2005410.1"/>
    <property type="molecule type" value="Genomic_DNA"/>
</dbReference>
<keyword evidence="35" id="KW-1185">Reference proteome</keyword>
<evidence type="ECO:0000313" key="48">
    <source>
        <dbReference type="Proteomes" id="UP000565628"/>
    </source>
</evidence>
<dbReference type="EMBL" id="JAARUV010000005">
    <property type="protein sequence ID" value="MBC1779849.1"/>
    <property type="molecule type" value="Genomic_DNA"/>
</dbReference>
<sequence>MGILNVSIVTPDGPVFSGEANMVIARTKAGELGILPGHVPLVAPLKIDVVRLKHDGAEEWVAVNGGFMEVNGEEVNILADTAEREEEIDIVRAEAAKQRAEDALKDAKDKKVDELKAEVALQKAINRIHAYNKK</sequence>
<evidence type="ECO:0000256" key="5">
    <source>
        <dbReference type="ARBA" id="ARBA00022448"/>
    </source>
</evidence>
<dbReference type="STRING" id="1552123.EP57_13235"/>
<evidence type="ECO:0000313" key="22">
    <source>
        <dbReference type="EMBL" id="MBC1491600.1"/>
    </source>
</evidence>
<evidence type="ECO:0000313" key="21">
    <source>
        <dbReference type="EMBL" id="MBC1401274.1"/>
    </source>
</evidence>
<evidence type="ECO:0000313" key="19">
    <source>
        <dbReference type="EMBL" id="KGL38895.1"/>
    </source>
</evidence>
<keyword evidence="16" id="KW-0175">Coiled coil</keyword>
<dbReference type="InterPro" id="IPR020547">
    <property type="entry name" value="ATP_synth_F1_esu_C"/>
</dbReference>
<keyword evidence="11 14" id="KW-0066">ATP synthesis</keyword>
<evidence type="ECO:0000313" key="28">
    <source>
        <dbReference type="EMBL" id="MBC2167373.1"/>
    </source>
</evidence>
<dbReference type="HAMAP" id="MF_00530">
    <property type="entry name" value="ATP_synth_epsil_bac"/>
    <property type="match status" value="1"/>
</dbReference>
<evidence type="ECO:0000256" key="4">
    <source>
        <dbReference type="ARBA" id="ARBA00014480"/>
    </source>
</evidence>
<comment type="similarity">
    <text evidence="3 14 15">Belongs to the ATPase epsilon chain family.</text>
</comment>
<dbReference type="EMBL" id="JAARPT010000003">
    <property type="protein sequence ID" value="MBC1401274.1"/>
    <property type="molecule type" value="Genomic_DNA"/>
</dbReference>
<keyword evidence="6 14" id="KW-1003">Cell membrane</keyword>
<dbReference type="NCBIfam" id="NF001846">
    <property type="entry name" value="PRK00571.1-3"/>
    <property type="match status" value="1"/>
</dbReference>
<dbReference type="PANTHER" id="PTHR13822">
    <property type="entry name" value="ATP SYNTHASE DELTA/EPSILON CHAIN"/>
    <property type="match status" value="1"/>
</dbReference>
<evidence type="ECO:0000313" key="33">
    <source>
        <dbReference type="EMBL" id="MBC2309642.1"/>
    </source>
</evidence>
<dbReference type="EMBL" id="JAARRW010000005">
    <property type="protein sequence ID" value="MBC1562882.1"/>
    <property type="molecule type" value="Genomic_DNA"/>
</dbReference>
<dbReference type="GeneID" id="58718306"/>
<dbReference type="CDD" id="cd12152">
    <property type="entry name" value="F1-ATPase_delta"/>
    <property type="match status" value="1"/>
</dbReference>
<evidence type="ECO:0000313" key="43">
    <source>
        <dbReference type="Proteomes" id="UP000546244"/>
    </source>
</evidence>
<dbReference type="OrthoDB" id="9804110at2"/>
<dbReference type="Pfam" id="PF00401">
    <property type="entry name" value="ATP-synt_DE"/>
    <property type="match status" value="1"/>
</dbReference>
<evidence type="ECO:0000313" key="31">
    <source>
        <dbReference type="EMBL" id="MBC2285427.1"/>
    </source>
</evidence>
<accession>A0A099W469</accession>
<evidence type="ECO:0000256" key="3">
    <source>
        <dbReference type="ARBA" id="ARBA00005712"/>
    </source>
</evidence>
<dbReference type="EMBL" id="JAASTX010000007">
    <property type="protein sequence ID" value="MBC1491600.1"/>
    <property type="molecule type" value="Genomic_DNA"/>
</dbReference>
<dbReference type="FunFam" id="2.60.15.10:FF:000001">
    <property type="entry name" value="ATP synthase epsilon chain"/>
    <property type="match status" value="1"/>
</dbReference>
<keyword evidence="10 14" id="KW-0139">CF(1)</keyword>
<dbReference type="InterPro" id="IPR036771">
    <property type="entry name" value="ATPsynth_dsu/esu_N"/>
</dbReference>
<dbReference type="RefSeq" id="WP_036087327.1">
    <property type="nucleotide sequence ID" value="NZ_CBCSHQ010000003.1"/>
</dbReference>
<dbReference type="Proteomes" id="UP000565628">
    <property type="component" value="Unassembled WGS sequence"/>
</dbReference>
<evidence type="ECO:0000259" key="17">
    <source>
        <dbReference type="Pfam" id="PF00401"/>
    </source>
</evidence>
<dbReference type="Proteomes" id="UP000543379">
    <property type="component" value="Unassembled WGS sequence"/>
</dbReference>
<evidence type="ECO:0000313" key="36">
    <source>
        <dbReference type="Proteomes" id="UP000519573"/>
    </source>
</evidence>
<evidence type="ECO:0000313" key="44">
    <source>
        <dbReference type="Proteomes" id="UP000546806"/>
    </source>
</evidence>
<comment type="subcellular location">
    <subcellularLocation>
        <location evidence="2 14">Cell membrane</location>
        <topology evidence="2 14">Peripheral membrane protein</topology>
    </subcellularLocation>
</comment>
<dbReference type="SUPFAM" id="SSF51344">
    <property type="entry name" value="Epsilon subunit of F1F0-ATP synthase N-terminal domain"/>
    <property type="match status" value="1"/>
</dbReference>
<keyword evidence="9 14" id="KW-0472">Membrane</keyword>
<keyword evidence="5 14" id="KW-0813">Transport</keyword>
<dbReference type="SUPFAM" id="SSF46604">
    <property type="entry name" value="Epsilon subunit of F1F0-ATP synthase C-terminal domain"/>
    <property type="match status" value="1"/>
</dbReference>
<keyword evidence="7 14" id="KW-0375">Hydrogen ion transport</keyword>
<dbReference type="EMBL" id="JAARZS010000043">
    <property type="protein sequence ID" value="MBC2285427.1"/>
    <property type="molecule type" value="Genomic_DNA"/>
</dbReference>
<dbReference type="GO" id="GO:0005524">
    <property type="term" value="F:ATP binding"/>
    <property type="evidence" value="ECO:0007669"/>
    <property type="project" value="UniProtKB-UniRule"/>
</dbReference>
<evidence type="ECO:0000313" key="27">
    <source>
        <dbReference type="EMBL" id="MBC2005410.1"/>
    </source>
</evidence>
<evidence type="ECO:0000313" key="41">
    <source>
        <dbReference type="Proteomes" id="UP000543379"/>
    </source>
</evidence>
<evidence type="ECO:0000256" key="15">
    <source>
        <dbReference type="RuleBase" id="RU003656"/>
    </source>
</evidence>
<dbReference type="GO" id="GO:0005886">
    <property type="term" value="C:plasma membrane"/>
    <property type="evidence" value="ECO:0007669"/>
    <property type="project" value="UniProtKB-SubCell"/>
</dbReference>
<dbReference type="EMBL" id="JNFA01000028">
    <property type="protein sequence ID" value="KGL38895.1"/>
    <property type="molecule type" value="Genomic_DNA"/>
</dbReference>
<dbReference type="EMBL" id="JAARYD010000006">
    <property type="protein sequence ID" value="MBC2177668.1"/>
    <property type="molecule type" value="Genomic_DNA"/>
</dbReference>
<dbReference type="Proteomes" id="UP000541955">
    <property type="component" value="Unassembled WGS sequence"/>
</dbReference>
<evidence type="ECO:0000313" key="34">
    <source>
        <dbReference type="EMBL" id="MBC2373216.1"/>
    </source>
</evidence>
<dbReference type="Proteomes" id="UP000547643">
    <property type="component" value="Unassembled WGS sequence"/>
</dbReference>
<dbReference type="eggNOG" id="COG0355">
    <property type="taxonomic scope" value="Bacteria"/>
</dbReference>
<evidence type="ECO:0000313" key="42">
    <source>
        <dbReference type="Proteomes" id="UP000544413"/>
    </source>
</evidence>
<organism evidence="19 35">
    <name type="scientific">Listeria booriae</name>
    <dbReference type="NCBI Taxonomy" id="1552123"/>
    <lineage>
        <taxon>Bacteria</taxon>
        <taxon>Bacillati</taxon>
        <taxon>Bacillota</taxon>
        <taxon>Bacilli</taxon>
        <taxon>Bacillales</taxon>
        <taxon>Listeriaceae</taxon>
        <taxon>Listeria</taxon>
    </lineage>
</organism>
<dbReference type="Proteomes" id="UP000546244">
    <property type="component" value="Unassembled WGS sequence"/>
</dbReference>
<evidence type="ECO:0000313" key="40">
    <source>
        <dbReference type="Proteomes" id="UP000543005"/>
    </source>
</evidence>
<dbReference type="EMBL" id="JAASWV010000002">
    <property type="protein sequence ID" value="MBC2309642.1"/>
    <property type="molecule type" value="Genomic_DNA"/>
</dbReference>
<dbReference type="EMBL" id="JAARYH010000005">
    <property type="protein sequence ID" value="MBC2167373.1"/>
    <property type="molecule type" value="Genomic_DNA"/>
</dbReference>
<evidence type="ECO:0000313" key="38">
    <source>
        <dbReference type="Proteomes" id="UP000541735"/>
    </source>
</evidence>
<evidence type="ECO:0000256" key="2">
    <source>
        <dbReference type="ARBA" id="ARBA00004202"/>
    </source>
</evidence>
<evidence type="ECO:0000313" key="23">
    <source>
        <dbReference type="EMBL" id="MBC1562882.1"/>
    </source>
</evidence>
<dbReference type="Proteomes" id="UP000544413">
    <property type="component" value="Unassembled WGS sequence"/>
</dbReference>
<dbReference type="Proteomes" id="UP000029844">
    <property type="component" value="Unassembled WGS sequence"/>
</dbReference>
<proteinExistence type="inferred from homology"/>
<feature type="domain" description="ATP synthase epsilon subunit C-terminal" evidence="17">
    <location>
        <begin position="86"/>
        <end position="130"/>
    </location>
</feature>
<evidence type="ECO:0000256" key="8">
    <source>
        <dbReference type="ARBA" id="ARBA00023065"/>
    </source>
</evidence>
<evidence type="ECO:0000256" key="6">
    <source>
        <dbReference type="ARBA" id="ARBA00022475"/>
    </source>
</evidence>
<reference evidence="36 37" key="2">
    <citation type="submission" date="2020-03" db="EMBL/GenBank/DDBJ databases">
        <title>Soil Listeria distribution.</title>
        <authorList>
            <person name="Liao J."/>
            <person name="Wiedmann M."/>
        </authorList>
    </citation>
    <scope>NUCLEOTIDE SEQUENCE [LARGE SCALE GENOMIC DNA]</scope>
    <source>
        <strain evidence="33 48">FSL L7-0039</strain>
        <strain evidence="32 40">FSL L7-0051</strain>
        <strain evidence="31 50">FSL L7-0054</strain>
        <strain evidence="30 47">FSL L7-0153</strain>
        <strain evidence="28 36">FSL L7-0245</strain>
        <strain evidence="29 38">FSL L7-0259</strain>
        <strain evidence="27 44">FSL L7-0435</strain>
        <strain evidence="26 46">FSL L7-0990</strain>
        <strain evidence="25 45">FSL L7-1017</strain>
        <strain evidence="24 49">FSL L7-1299</strain>
        <strain evidence="23 39">FSL L7-1387</strain>
        <strain evidence="22 37">FSL L7-1547</strain>
        <strain evidence="21 42">FSL L7-1658</strain>
        <strain evidence="20 41">FSL L7-1816</strain>
        <strain evidence="34 43">FSL L7-1850</strain>
    </source>
</reference>
<evidence type="ECO:0000313" key="47">
    <source>
        <dbReference type="Proteomes" id="UP000550367"/>
    </source>
</evidence>